<name>A0ACB8QHI9_9AGAM</name>
<dbReference type="EMBL" id="MU273606">
    <property type="protein sequence ID" value="KAI0030771.1"/>
    <property type="molecule type" value="Genomic_DNA"/>
</dbReference>
<reference evidence="1" key="1">
    <citation type="submission" date="2021-02" db="EMBL/GenBank/DDBJ databases">
        <authorList>
            <consortium name="DOE Joint Genome Institute"/>
            <person name="Ahrendt S."/>
            <person name="Looney B.P."/>
            <person name="Miyauchi S."/>
            <person name="Morin E."/>
            <person name="Drula E."/>
            <person name="Courty P.E."/>
            <person name="Chicoki N."/>
            <person name="Fauchery L."/>
            <person name="Kohler A."/>
            <person name="Kuo A."/>
            <person name="Labutti K."/>
            <person name="Pangilinan J."/>
            <person name="Lipzen A."/>
            <person name="Riley R."/>
            <person name="Andreopoulos W."/>
            <person name="He G."/>
            <person name="Johnson J."/>
            <person name="Barry K.W."/>
            <person name="Grigoriev I.V."/>
            <person name="Nagy L."/>
            <person name="Hibbett D."/>
            <person name="Henrissat B."/>
            <person name="Matheny P.B."/>
            <person name="Labbe J."/>
            <person name="Martin F."/>
        </authorList>
    </citation>
    <scope>NUCLEOTIDE SEQUENCE</scope>
    <source>
        <strain evidence="1">EC-137</strain>
    </source>
</reference>
<evidence type="ECO:0000313" key="1">
    <source>
        <dbReference type="EMBL" id="KAI0030771.1"/>
    </source>
</evidence>
<organism evidence="1 2">
    <name type="scientific">Vararia minispora EC-137</name>
    <dbReference type="NCBI Taxonomy" id="1314806"/>
    <lineage>
        <taxon>Eukaryota</taxon>
        <taxon>Fungi</taxon>
        <taxon>Dikarya</taxon>
        <taxon>Basidiomycota</taxon>
        <taxon>Agaricomycotina</taxon>
        <taxon>Agaricomycetes</taxon>
        <taxon>Russulales</taxon>
        <taxon>Lachnocladiaceae</taxon>
        <taxon>Vararia</taxon>
    </lineage>
</organism>
<protein>
    <submittedName>
        <fullName evidence="1">Uncharacterized protein</fullName>
    </submittedName>
</protein>
<sequence>MRHSATSLPLSRISIVTVLFASALVQAAATGARILLRQDICAQIPDGTDVNDVDPEDSGVIPIACPSSTPAAPSNLVDGDGTGGNPLPSSASSPSGISPGAVAGIAVATACAVTLILFLTLLFWRRRRPGASKHANDLRDHFLRRSFDSASTSSAPIQPRVYRANHVQQQHEQIPSPQTDFSHAIHVAHEAPRSSVFIPPTEWDVMPSQRRDMPIQALSTPQTPQDGTIARRASIEGRPTRPSITIPSATPLSVSTLSQDPGAFI</sequence>
<proteinExistence type="predicted"/>
<accession>A0ACB8QHI9</accession>
<comment type="caution">
    <text evidence="1">The sequence shown here is derived from an EMBL/GenBank/DDBJ whole genome shotgun (WGS) entry which is preliminary data.</text>
</comment>
<keyword evidence="2" id="KW-1185">Reference proteome</keyword>
<dbReference type="Proteomes" id="UP000814128">
    <property type="component" value="Unassembled WGS sequence"/>
</dbReference>
<evidence type="ECO:0000313" key="2">
    <source>
        <dbReference type="Proteomes" id="UP000814128"/>
    </source>
</evidence>
<gene>
    <name evidence="1" type="ORF">K488DRAFT_87452</name>
</gene>
<reference evidence="1" key="2">
    <citation type="journal article" date="2022" name="New Phytol.">
        <title>Evolutionary transition to the ectomycorrhizal habit in the genomes of a hyperdiverse lineage of mushroom-forming fungi.</title>
        <authorList>
            <person name="Looney B."/>
            <person name="Miyauchi S."/>
            <person name="Morin E."/>
            <person name="Drula E."/>
            <person name="Courty P.E."/>
            <person name="Kohler A."/>
            <person name="Kuo A."/>
            <person name="LaButti K."/>
            <person name="Pangilinan J."/>
            <person name="Lipzen A."/>
            <person name="Riley R."/>
            <person name="Andreopoulos W."/>
            <person name="He G."/>
            <person name="Johnson J."/>
            <person name="Nolan M."/>
            <person name="Tritt A."/>
            <person name="Barry K.W."/>
            <person name="Grigoriev I.V."/>
            <person name="Nagy L.G."/>
            <person name="Hibbett D."/>
            <person name="Henrissat B."/>
            <person name="Matheny P.B."/>
            <person name="Labbe J."/>
            <person name="Martin F.M."/>
        </authorList>
    </citation>
    <scope>NUCLEOTIDE SEQUENCE</scope>
    <source>
        <strain evidence="1">EC-137</strain>
    </source>
</reference>